<dbReference type="EMBL" id="PTQV01000046">
    <property type="protein sequence ID" value="RJP80975.1"/>
    <property type="molecule type" value="Genomic_DNA"/>
</dbReference>
<comment type="caution">
    <text evidence="2">The sequence shown here is derived from an EMBL/GenBank/DDBJ whole genome shotgun (WGS) entry which is preliminary data.</text>
</comment>
<dbReference type="PROSITE" id="PS00455">
    <property type="entry name" value="AMP_BINDING"/>
    <property type="match status" value="1"/>
</dbReference>
<gene>
    <name evidence="2" type="ORF">C5O68_08110</name>
    <name evidence="3" type="ORF">D6867_03280</name>
</gene>
<dbReference type="GO" id="GO:0031177">
    <property type="term" value="F:phosphopantetheine binding"/>
    <property type="evidence" value="ECO:0007669"/>
    <property type="project" value="TreeGrafter"/>
</dbReference>
<feature type="domain" description="Carrier" evidence="1">
    <location>
        <begin position="471"/>
        <end position="545"/>
    </location>
</feature>
<evidence type="ECO:0000259" key="1">
    <source>
        <dbReference type="PROSITE" id="PS50075"/>
    </source>
</evidence>
<dbReference type="InterPro" id="IPR000873">
    <property type="entry name" value="AMP-dep_synth/lig_dom"/>
</dbReference>
<name>A0A3A4S7R7_9STRE</name>
<dbReference type="EMBL" id="RAHZ01000014">
    <property type="protein sequence ID" value="RJY13188.1"/>
    <property type="molecule type" value="Genomic_DNA"/>
</dbReference>
<reference evidence="2" key="1">
    <citation type="submission" date="2018-02" db="EMBL/GenBank/DDBJ databases">
        <authorList>
            <person name="Cohen D.B."/>
            <person name="Kent A.D."/>
        </authorList>
    </citation>
    <scope>NUCLEOTIDE SEQUENCE</scope>
    <source>
        <strain evidence="2">Spain939</strain>
    </source>
</reference>
<dbReference type="PANTHER" id="PTHR45527:SF1">
    <property type="entry name" value="FATTY ACID SYNTHASE"/>
    <property type="match status" value="1"/>
</dbReference>
<proteinExistence type="predicted"/>
<dbReference type="GO" id="GO:0044550">
    <property type="term" value="P:secondary metabolite biosynthetic process"/>
    <property type="evidence" value="ECO:0007669"/>
    <property type="project" value="TreeGrafter"/>
</dbReference>
<keyword evidence="5" id="KW-1185">Reference proteome</keyword>
<evidence type="ECO:0000313" key="3">
    <source>
        <dbReference type="EMBL" id="RJY13188.1"/>
    </source>
</evidence>
<dbReference type="InterPro" id="IPR029058">
    <property type="entry name" value="AB_hydrolase_fold"/>
</dbReference>
<dbReference type="PANTHER" id="PTHR45527">
    <property type="entry name" value="NONRIBOSOMAL PEPTIDE SYNTHETASE"/>
    <property type="match status" value="1"/>
</dbReference>
<dbReference type="Pfam" id="PF00550">
    <property type="entry name" value="PP-binding"/>
    <property type="match status" value="1"/>
</dbReference>
<evidence type="ECO:0000313" key="5">
    <source>
        <dbReference type="Proteomes" id="UP000285038"/>
    </source>
</evidence>
<dbReference type="PROSITE" id="PS50075">
    <property type="entry name" value="CARRIER"/>
    <property type="match status" value="1"/>
</dbReference>
<dbReference type="InterPro" id="IPR042099">
    <property type="entry name" value="ANL_N_sf"/>
</dbReference>
<dbReference type="Proteomes" id="UP000285038">
    <property type="component" value="Unassembled WGS sequence"/>
</dbReference>
<dbReference type="Gene3D" id="3.40.50.1820">
    <property type="entry name" value="alpha/beta hydrolase"/>
    <property type="match status" value="1"/>
</dbReference>
<organism evidence="2 4">
    <name type="scientific">Streptococcus pseudopneumoniae</name>
    <dbReference type="NCBI Taxonomy" id="257758"/>
    <lineage>
        <taxon>Bacteria</taxon>
        <taxon>Bacillati</taxon>
        <taxon>Bacillota</taxon>
        <taxon>Bacilli</taxon>
        <taxon>Lactobacillales</taxon>
        <taxon>Streptococcaceae</taxon>
        <taxon>Streptococcus</taxon>
    </lineage>
</organism>
<dbReference type="SUPFAM" id="SSF56801">
    <property type="entry name" value="Acetyl-CoA synthetase-like"/>
    <property type="match status" value="1"/>
</dbReference>
<dbReference type="SUPFAM" id="SSF53474">
    <property type="entry name" value="alpha/beta-Hydrolases"/>
    <property type="match status" value="1"/>
</dbReference>
<dbReference type="Pfam" id="PF00501">
    <property type="entry name" value="AMP-binding"/>
    <property type="match status" value="1"/>
</dbReference>
<dbReference type="GO" id="GO:0005737">
    <property type="term" value="C:cytoplasm"/>
    <property type="evidence" value="ECO:0007669"/>
    <property type="project" value="TreeGrafter"/>
</dbReference>
<dbReference type="InterPro" id="IPR020845">
    <property type="entry name" value="AMP-binding_CS"/>
</dbReference>
<dbReference type="GO" id="GO:0043041">
    <property type="term" value="P:amino acid activation for nonribosomal peptide biosynthetic process"/>
    <property type="evidence" value="ECO:0007669"/>
    <property type="project" value="TreeGrafter"/>
</dbReference>
<dbReference type="Gene3D" id="3.40.50.12780">
    <property type="entry name" value="N-terminal domain of ligase-like"/>
    <property type="match status" value="1"/>
</dbReference>
<dbReference type="Gene3D" id="3.30.300.30">
    <property type="match status" value="1"/>
</dbReference>
<evidence type="ECO:0000313" key="2">
    <source>
        <dbReference type="EMBL" id="RJP80975.1"/>
    </source>
</evidence>
<dbReference type="RefSeq" id="WP_119943049.1">
    <property type="nucleotide sequence ID" value="NZ_JACSYP010000015.1"/>
</dbReference>
<dbReference type="InterPro" id="IPR036736">
    <property type="entry name" value="ACP-like_sf"/>
</dbReference>
<dbReference type="InterPro" id="IPR009081">
    <property type="entry name" value="PP-bd_ACP"/>
</dbReference>
<dbReference type="InterPro" id="IPR045851">
    <property type="entry name" value="AMP-bd_C_sf"/>
</dbReference>
<evidence type="ECO:0000313" key="4">
    <source>
        <dbReference type="Proteomes" id="UP000266144"/>
    </source>
</evidence>
<dbReference type="SUPFAM" id="SSF47336">
    <property type="entry name" value="ACP-like"/>
    <property type="match status" value="1"/>
</dbReference>
<sequence length="737" mass="84163">MKTNKNIFIARILDNCLKYKDEISIYSTERCITYKELYSLIMQKSKTLDAMGIFNSCISLDITDRIEYIITILSLMDHNCTFVPTTLFPEERKKYVNDVSRVEYMITDKDIVKVSDGIPNLDIAYIMFTSGSTGLPKGVPISYTSLYNAILSIGKRLGYTSGDTFAFLTTSTFDISLLEILLPLFYGGSVFVSKFSMQSNPLELIEEINNNKIEFIQGTPTTFKFLLEAGWEHREKNILIGGEQFDPILKDLSTQDNHVYNMYGPTEATIWVTVEEITNDTNLITCGRCIDNVEIKILNNESTFDEENQGEVCISGESVFSGYLNIENSNTFIYFENKKFYKTGDIGYFDSNGNLVIIGRKDEQVKIDGYRIELGEIEYCLKSIIRKTSVSLIVLKIDGELVVFIDDKLLSSEKKLLNNLLSEKLPNYMLPKHYVYMKNLPKNSSGKLVRKSQKYIENFQKYKANAILAIHSNLNVNNILLTRWIDVTGIDVDLDTNLLKTGASSIDYMMFINRVNNELGLSIDISDIFEHKTLKKINFERRAKDVRLETFKKSSTSDKILVFLGTKSGKLNSYTDMINIFLKENIDMIGFSFQNNLNLSEAILKISEELKELALNNKEKEIILVGYSLGGNILHAVTSLYRKNLFRNTRGIIIDSNPRNVDKNLMVNYNYSADNYKSFSSLPTTLICGAETQQYEELWENLINIERKHSLNIAHSMIMRNPSVKMLKSLILGQEND</sequence>
<reference evidence="4" key="2">
    <citation type="submission" date="2018-02" db="EMBL/GenBank/DDBJ databases">
        <authorList>
            <person name="Handem S."/>
        </authorList>
    </citation>
    <scope>NUCLEOTIDE SEQUENCE [LARGE SCALE GENOMIC DNA]</scope>
    <source>
        <strain evidence="3 5">Spain2270</strain>
        <strain evidence="4">Spain939</strain>
    </source>
</reference>
<protein>
    <recommendedName>
        <fullName evidence="1">Carrier domain-containing protein</fullName>
    </recommendedName>
</protein>
<accession>A0A3A4S7R7</accession>
<dbReference type="AlphaFoldDB" id="A0A3A4S7R7"/>
<dbReference type="Proteomes" id="UP000266144">
    <property type="component" value="Unassembled WGS sequence"/>
</dbReference>
<dbReference type="Gene3D" id="1.10.1200.10">
    <property type="entry name" value="ACP-like"/>
    <property type="match status" value="1"/>
</dbReference>